<evidence type="ECO:0000256" key="1">
    <source>
        <dbReference type="ARBA" id="ARBA00010333"/>
    </source>
</evidence>
<name>A0ABU5E945_9PROT</name>
<evidence type="ECO:0000313" key="5">
    <source>
        <dbReference type="EMBL" id="MDY0882442.1"/>
    </source>
</evidence>
<dbReference type="PANTHER" id="PTHR30085:SF6">
    <property type="entry name" value="ABC TRANSPORTER GLUTAMINE-BINDING PROTEIN GLNH"/>
    <property type="match status" value="1"/>
</dbReference>
<dbReference type="PANTHER" id="PTHR30085">
    <property type="entry name" value="AMINO ACID ABC TRANSPORTER PERMEASE"/>
    <property type="match status" value="1"/>
</dbReference>
<reference evidence="5 6" key="1">
    <citation type="journal article" date="2016" name="Antonie Van Leeuwenhoek">
        <title>Dongia soli sp. nov., isolated from soil from Dokdo, Korea.</title>
        <authorList>
            <person name="Kim D.U."/>
            <person name="Lee H."/>
            <person name="Kim H."/>
            <person name="Kim S.G."/>
            <person name="Ka J.O."/>
        </authorList>
    </citation>
    <scope>NUCLEOTIDE SEQUENCE [LARGE SCALE GENOMIC DNA]</scope>
    <source>
        <strain evidence="5 6">D78</strain>
    </source>
</reference>
<dbReference type="SMART" id="SM00062">
    <property type="entry name" value="PBPb"/>
    <property type="match status" value="1"/>
</dbReference>
<gene>
    <name evidence="5" type="ORF">SMD27_06285</name>
</gene>
<dbReference type="CDD" id="cd13688">
    <property type="entry name" value="PBP2_GltI_DEBP"/>
    <property type="match status" value="1"/>
</dbReference>
<dbReference type="Pfam" id="PF00497">
    <property type="entry name" value="SBP_bac_3"/>
    <property type="match status" value="1"/>
</dbReference>
<keyword evidence="6" id="KW-1185">Reference proteome</keyword>
<organism evidence="5 6">
    <name type="scientific">Dongia soli</name>
    <dbReference type="NCBI Taxonomy" id="600628"/>
    <lineage>
        <taxon>Bacteria</taxon>
        <taxon>Pseudomonadati</taxon>
        <taxon>Pseudomonadota</taxon>
        <taxon>Alphaproteobacteria</taxon>
        <taxon>Rhodospirillales</taxon>
        <taxon>Dongiaceae</taxon>
        <taxon>Dongia</taxon>
    </lineage>
</organism>
<dbReference type="Proteomes" id="UP001279642">
    <property type="component" value="Unassembled WGS sequence"/>
</dbReference>
<dbReference type="EMBL" id="JAXCLW010000001">
    <property type="protein sequence ID" value="MDY0882442.1"/>
    <property type="molecule type" value="Genomic_DNA"/>
</dbReference>
<dbReference type="Gene3D" id="3.40.190.10">
    <property type="entry name" value="Periplasmic binding protein-like II"/>
    <property type="match status" value="2"/>
</dbReference>
<evidence type="ECO:0000259" key="4">
    <source>
        <dbReference type="SMART" id="SM00062"/>
    </source>
</evidence>
<proteinExistence type="inferred from homology"/>
<evidence type="ECO:0000256" key="3">
    <source>
        <dbReference type="ARBA" id="ARBA00022729"/>
    </source>
</evidence>
<evidence type="ECO:0000313" key="6">
    <source>
        <dbReference type="Proteomes" id="UP001279642"/>
    </source>
</evidence>
<dbReference type="SUPFAM" id="SSF53850">
    <property type="entry name" value="Periplasmic binding protein-like II"/>
    <property type="match status" value="1"/>
</dbReference>
<dbReference type="InterPro" id="IPR001638">
    <property type="entry name" value="Solute-binding_3/MltF_N"/>
</dbReference>
<dbReference type="RefSeq" id="WP_320507465.1">
    <property type="nucleotide sequence ID" value="NZ_JAXCLW010000001.1"/>
</dbReference>
<accession>A0ABU5E945</accession>
<protein>
    <submittedName>
        <fullName evidence="5">Amino acid ABC transporter substrate-binding protein</fullName>
    </submittedName>
</protein>
<evidence type="ECO:0000256" key="2">
    <source>
        <dbReference type="ARBA" id="ARBA00022448"/>
    </source>
</evidence>
<sequence>MTGHQHGSTRPARGLGAGWFASVQRIGLAIVTASALIFLSCTASPAGADTVEALKERKSIILGVRADQPPFSQIKDGKPDGYAVALCQEIVKTLRETQNMPDLGITYVTVSADSRFDDLATGKIDLLCEGTSETIQRMQKFDFTLQIWVSGTGLMTRTDSDVANMRDLEGERIGVVGNTSTEAMLRATLHRLLITGDVVTFESHLSALKALEDKKIAAYFADRDTLVVLRAQSKEPDSLRVADESLSLEPFAFALRPNDDRLRVIANLALSRLYRSGKAQELFHVYFPNSEPSALLKALFILQAIPEI</sequence>
<keyword evidence="2" id="KW-0813">Transport</keyword>
<keyword evidence="3" id="KW-0732">Signal</keyword>
<comment type="similarity">
    <text evidence="1">Belongs to the bacterial solute-binding protein 3 family.</text>
</comment>
<comment type="caution">
    <text evidence="5">The sequence shown here is derived from an EMBL/GenBank/DDBJ whole genome shotgun (WGS) entry which is preliminary data.</text>
</comment>
<dbReference type="InterPro" id="IPR051455">
    <property type="entry name" value="Bact_solute-bind_prot3"/>
</dbReference>
<feature type="domain" description="Solute-binding protein family 3/N-terminal" evidence="4">
    <location>
        <begin position="59"/>
        <end position="290"/>
    </location>
</feature>